<evidence type="ECO:0000256" key="1">
    <source>
        <dbReference type="SAM" id="MobiDB-lite"/>
    </source>
</evidence>
<feature type="compositionally biased region" description="Low complexity" evidence="1">
    <location>
        <begin position="40"/>
        <end position="53"/>
    </location>
</feature>
<evidence type="ECO:0000313" key="2">
    <source>
        <dbReference type="EMBL" id="KAL3281246.1"/>
    </source>
</evidence>
<sequence>MHGNMSKSADKEKLNCSENIRRCIEENTYTKVEWNRSATPSSGSHHPSKPSSSNIQVTNNVNRVNLTKKSGLKDGEKWQKVKKKLGRKDENAIIGAMKASKSIKTIPRKAFIDASRFVPETKAEDLENMVKVMFDLINLEKAMNSDIWSYGVYVTRFFSHDGCCKAKRIGRSIETSGNFVVFHQNVQCLQNKYREIEVLAYDLVKKPQLLCLTVHWCKDSDLPCLHISGYNLVSSFCRTSVGRGESCIYAHDGHDFEEASDLKQENTYVDCGNG</sequence>
<proteinExistence type="predicted"/>
<organism evidence="2 3">
    <name type="scientific">Cryptolaemus montrouzieri</name>
    <dbReference type="NCBI Taxonomy" id="559131"/>
    <lineage>
        <taxon>Eukaryota</taxon>
        <taxon>Metazoa</taxon>
        <taxon>Ecdysozoa</taxon>
        <taxon>Arthropoda</taxon>
        <taxon>Hexapoda</taxon>
        <taxon>Insecta</taxon>
        <taxon>Pterygota</taxon>
        <taxon>Neoptera</taxon>
        <taxon>Endopterygota</taxon>
        <taxon>Coleoptera</taxon>
        <taxon>Polyphaga</taxon>
        <taxon>Cucujiformia</taxon>
        <taxon>Coccinelloidea</taxon>
        <taxon>Coccinellidae</taxon>
        <taxon>Scymninae</taxon>
        <taxon>Scymnini</taxon>
        <taxon>Cryptolaemus</taxon>
    </lineage>
</organism>
<dbReference type="EMBL" id="JABFTP020000144">
    <property type="protein sequence ID" value="KAL3281246.1"/>
    <property type="molecule type" value="Genomic_DNA"/>
</dbReference>
<gene>
    <name evidence="2" type="ORF">HHI36_004459</name>
</gene>
<protein>
    <submittedName>
        <fullName evidence="2">Uncharacterized protein</fullName>
    </submittedName>
</protein>
<feature type="region of interest" description="Disordered" evidence="1">
    <location>
        <begin position="36"/>
        <end position="61"/>
    </location>
</feature>
<dbReference type="Proteomes" id="UP001516400">
    <property type="component" value="Unassembled WGS sequence"/>
</dbReference>
<comment type="caution">
    <text evidence="2">The sequence shown here is derived from an EMBL/GenBank/DDBJ whole genome shotgun (WGS) entry which is preliminary data.</text>
</comment>
<evidence type="ECO:0000313" key="3">
    <source>
        <dbReference type="Proteomes" id="UP001516400"/>
    </source>
</evidence>
<reference evidence="2 3" key="1">
    <citation type="journal article" date="2021" name="BMC Biol.">
        <title>Horizontally acquired antibacterial genes associated with adaptive radiation of ladybird beetles.</title>
        <authorList>
            <person name="Li H.S."/>
            <person name="Tang X.F."/>
            <person name="Huang Y.H."/>
            <person name="Xu Z.Y."/>
            <person name="Chen M.L."/>
            <person name="Du X.Y."/>
            <person name="Qiu B.Y."/>
            <person name="Chen P.T."/>
            <person name="Zhang W."/>
            <person name="Slipinski A."/>
            <person name="Escalona H.E."/>
            <person name="Waterhouse R.M."/>
            <person name="Zwick A."/>
            <person name="Pang H."/>
        </authorList>
    </citation>
    <scope>NUCLEOTIDE SEQUENCE [LARGE SCALE GENOMIC DNA]</scope>
    <source>
        <strain evidence="2">SYSU2018</strain>
    </source>
</reference>
<name>A0ABD2NSA5_9CUCU</name>
<accession>A0ABD2NSA5</accession>
<keyword evidence="3" id="KW-1185">Reference proteome</keyword>
<dbReference type="AlphaFoldDB" id="A0ABD2NSA5"/>